<sequence length="42" mass="4822">MTKKACLRLETYKSCLPCQWFPARKHLIGSPLENTKASLNSR</sequence>
<protein>
    <submittedName>
        <fullName evidence="1">Uncharacterized protein</fullName>
    </submittedName>
</protein>
<name>A0A975BJT2_9BACT</name>
<dbReference type="AlphaFoldDB" id="A0A975BJT2"/>
<organism evidence="1 2">
    <name type="scientific">Desulfonema magnum</name>
    <dbReference type="NCBI Taxonomy" id="45655"/>
    <lineage>
        <taxon>Bacteria</taxon>
        <taxon>Pseudomonadati</taxon>
        <taxon>Thermodesulfobacteriota</taxon>
        <taxon>Desulfobacteria</taxon>
        <taxon>Desulfobacterales</taxon>
        <taxon>Desulfococcaceae</taxon>
        <taxon>Desulfonema</taxon>
    </lineage>
</organism>
<reference evidence="1" key="1">
    <citation type="journal article" date="2021" name="Microb. Physiol.">
        <title>Proteogenomic Insights into the Physiology of Marine, Sulfate-Reducing, Filamentous Desulfonema limicola and Desulfonema magnum.</title>
        <authorList>
            <person name="Schnaars V."/>
            <person name="Wohlbrand L."/>
            <person name="Scheve S."/>
            <person name="Hinrichs C."/>
            <person name="Reinhardt R."/>
            <person name="Rabus R."/>
        </authorList>
    </citation>
    <scope>NUCLEOTIDE SEQUENCE</scope>
    <source>
        <strain evidence="1">4be13</strain>
    </source>
</reference>
<keyword evidence="2" id="KW-1185">Reference proteome</keyword>
<dbReference type="KEGG" id="dmm:dnm_029120"/>
<proteinExistence type="predicted"/>
<dbReference type="Proteomes" id="UP000663722">
    <property type="component" value="Chromosome"/>
</dbReference>
<evidence type="ECO:0000313" key="2">
    <source>
        <dbReference type="Proteomes" id="UP000663722"/>
    </source>
</evidence>
<accession>A0A975BJT2</accession>
<dbReference type="EMBL" id="CP061800">
    <property type="protein sequence ID" value="QTA86887.1"/>
    <property type="molecule type" value="Genomic_DNA"/>
</dbReference>
<evidence type="ECO:0000313" key="1">
    <source>
        <dbReference type="EMBL" id="QTA86887.1"/>
    </source>
</evidence>
<gene>
    <name evidence="1" type="ORF">dnm_029120</name>
</gene>